<organism evidence="5 6">
    <name type="scientific">Antrihabitans cavernicola</name>
    <dbReference type="NCBI Taxonomy" id="2495913"/>
    <lineage>
        <taxon>Bacteria</taxon>
        <taxon>Bacillati</taxon>
        <taxon>Actinomycetota</taxon>
        <taxon>Actinomycetes</taxon>
        <taxon>Mycobacteriales</taxon>
        <taxon>Nocardiaceae</taxon>
        <taxon>Antrihabitans</taxon>
    </lineage>
</organism>
<evidence type="ECO:0000256" key="3">
    <source>
        <dbReference type="RuleBase" id="RU000363"/>
    </source>
</evidence>
<dbReference type="InterPro" id="IPR002347">
    <property type="entry name" value="SDR_fam"/>
</dbReference>
<evidence type="ECO:0000256" key="1">
    <source>
        <dbReference type="ARBA" id="ARBA00006484"/>
    </source>
</evidence>
<dbReference type="Pfam" id="PF00106">
    <property type="entry name" value="adh_short"/>
    <property type="match status" value="1"/>
</dbReference>
<proteinExistence type="inferred from homology"/>
<dbReference type="InterPro" id="IPR036291">
    <property type="entry name" value="NAD(P)-bd_dom_sf"/>
</dbReference>
<evidence type="ECO:0000313" key="6">
    <source>
        <dbReference type="Proteomes" id="UP000322244"/>
    </source>
</evidence>
<accession>A0A5A7S5K8</accession>
<keyword evidence="2" id="KW-0560">Oxidoreductase</keyword>
<dbReference type="RefSeq" id="WP_149431989.1">
    <property type="nucleotide sequence ID" value="NZ_VLNY01000011.1"/>
</dbReference>
<dbReference type="Gene3D" id="3.40.50.720">
    <property type="entry name" value="NAD(P)-binding Rossmann-like Domain"/>
    <property type="match status" value="1"/>
</dbReference>
<comment type="caution">
    <text evidence="5">The sequence shown here is derived from an EMBL/GenBank/DDBJ whole genome shotgun (WGS) entry which is preliminary data.</text>
</comment>
<dbReference type="InterPro" id="IPR020904">
    <property type="entry name" value="Sc_DH/Rdtase_CS"/>
</dbReference>
<sequence length="292" mass="30253">MIDFDDQVVIVTGAGNGLGKAYALEFARRGAAVVVNDLGGSVSGEGGSDAAQSVVDEIVAAGGRAAASRESVATPEGGKAIVATAIDAFGRVDVVVNNAGILRDKSFLKLEPEDLNAVLDVHLKGAFNVSQPAFAHMKAQGYGRLVFTSSNAGVFGNFGQTNYGAAKAGLVGLSNVLAIEGERFGIKSNAVMPIAKTRMTEELLGPLADRAAPEGVVPLVVYLSSRECELTHEVFSAALGRYARVFIGVTPGWKSDGLASAEDIQANLAQIEEQAGYAVPLSTLDELKTVLE</sequence>
<comment type="similarity">
    <text evidence="1 3">Belongs to the short-chain dehydrogenases/reductases (SDR) family.</text>
</comment>
<reference evidence="5 6" key="1">
    <citation type="submission" date="2019-07" db="EMBL/GenBank/DDBJ databases">
        <title>Rhodococcus cavernicolus sp. nov., isolated from a cave.</title>
        <authorList>
            <person name="Lee S.D."/>
        </authorList>
    </citation>
    <scope>NUCLEOTIDE SEQUENCE [LARGE SCALE GENOMIC DNA]</scope>
    <source>
        <strain evidence="5 6">C1-24</strain>
    </source>
</reference>
<dbReference type="PROSITE" id="PS00061">
    <property type="entry name" value="ADH_SHORT"/>
    <property type="match status" value="1"/>
</dbReference>
<dbReference type="PRINTS" id="PR00081">
    <property type="entry name" value="GDHRDH"/>
</dbReference>
<dbReference type="SMART" id="SM00822">
    <property type="entry name" value="PKS_KR"/>
    <property type="match status" value="1"/>
</dbReference>
<dbReference type="GO" id="GO:0016491">
    <property type="term" value="F:oxidoreductase activity"/>
    <property type="evidence" value="ECO:0007669"/>
    <property type="project" value="UniProtKB-KW"/>
</dbReference>
<keyword evidence="6" id="KW-1185">Reference proteome</keyword>
<evidence type="ECO:0000259" key="4">
    <source>
        <dbReference type="SMART" id="SM00822"/>
    </source>
</evidence>
<dbReference type="EMBL" id="VLNY01000011">
    <property type="protein sequence ID" value="KAA0021156.1"/>
    <property type="molecule type" value="Genomic_DNA"/>
</dbReference>
<dbReference type="OrthoDB" id="9808187at2"/>
<name>A0A5A7S5K8_9NOCA</name>
<dbReference type="InterPro" id="IPR051687">
    <property type="entry name" value="Peroxisomal_Beta-Oxidation"/>
</dbReference>
<evidence type="ECO:0000313" key="5">
    <source>
        <dbReference type="EMBL" id="KAA0021156.1"/>
    </source>
</evidence>
<protein>
    <submittedName>
        <fullName evidence="5">SDR family NAD(P)-dependent oxidoreductase</fullName>
    </submittedName>
</protein>
<feature type="domain" description="Ketoreductase" evidence="4">
    <location>
        <begin position="7"/>
        <end position="189"/>
    </location>
</feature>
<dbReference type="PANTHER" id="PTHR45024">
    <property type="entry name" value="DEHYDROGENASES, SHORT CHAIN"/>
    <property type="match status" value="1"/>
</dbReference>
<dbReference type="Proteomes" id="UP000322244">
    <property type="component" value="Unassembled WGS sequence"/>
</dbReference>
<gene>
    <name evidence="5" type="ORF">FOY51_19760</name>
</gene>
<evidence type="ECO:0000256" key="2">
    <source>
        <dbReference type="ARBA" id="ARBA00023002"/>
    </source>
</evidence>
<dbReference type="SUPFAM" id="SSF51735">
    <property type="entry name" value="NAD(P)-binding Rossmann-fold domains"/>
    <property type="match status" value="1"/>
</dbReference>
<dbReference type="PRINTS" id="PR00080">
    <property type="entry name" value="SDRFAMILY"/>
</dbReference>
<dbReference type="InterPro" id="IPR057326">
    <property type="entry name" value="KR_dom"/>
</dbReference>
<dbReference type="AlphaFoldDB" id="A0A5A7S5K8"/>
<dbReference type="PANTHER" id="PTHR45024:SF2">
    <property type="entry name" value="SCP2 DOMAIN-CONTAINING PROTEIN"/>
    <property type="match status" value="1"/>
</dbReference>